<feature type="transmembrane region" description="Helical" evidence="1">
    <location>
        <begin position="48"/>
        <end position="70"/>
    </location>
</feature>
<evidence type="ECO:0000313" key="3">
    <source>
        <dbReference type="Proteomes" id="UP001168575"/>
    </source>
</evidence>
<keyword evidence="3" id="KW-1185">Reference proteome</keyword>
<reference evidence="2" key="1">
    <citation type="submission" date="2023-07" db="EMBL/GenBank/DDBJ databases">
        <title>Between Cages and Wild: Unraveling the Impact of Captivity on Animal Microbiomes and Antimicrobial Resistance.</title>
        <authorList>
            <person name="Schmartz G.P."/>
            <person name="Rehner J."/>
            <person name="Schuff M.J."/>
            <person name="Becker S.L."/>
            <person name="Kravczyk M."/>
            <person name="Gurevich A."/>
            <person name="Francke R."/>
            <person name="Mueller R."/>
            <person name="Keller V."/>
            <person name="Keller A."/>
        </authorList>
    </citation>
    <scope>NUCLEOTIDE SEQUENCE</scope>
    <source>
        <strain evidence="2">S12M_St_49</strain>
    </source>
</reference>
<dbReference type="PROSITE" id="PS51257">
    <property type="entry name" value="PROKAR_LIPOPROTEIN"/>
    <property type="match status" value="1"/>
</dbReference>
<dbReference type="InterPro" id="IPR025531">
    <property type="entry name" value="DUF4418"/>
</dbReference>
<dbReference type="Proteomes" id="UP001168575">
    <property type="component" value="Unassembled WGS sequence"/>
</dbReference>
<feature type="transmembrane region" description="Helical" evidence="1">
    <location>
        <begin position="77"/>
        <end position="101"/>
    </location>
</feature>
<comment type="caution">
    <text evidence="2">The sequence shown here is derived from an EMBL/GenBank/DDBJ whole genome shotgun (WGS) entry which is preliminary data.</text>
</comment>
<organism evidence="2 3">
    <name type="scientific">Phoenicibacter congonensis</name>
    <dbReference type="NCBI Taxonomy" id="1944646"/>
    <lineage>
        <taxon>Bacteria</taxon>
        <taxon>Bacillati</taxon>
        <taxon>Actinomycetota</taxon>
        <taxon>Coriobacteriia</taxon>
        <taxon>Eggerthellales</taxon>
        <taxon>Eggerthellaceae</taxon>
        <taxon>Phoenicibacter</taxon>
    </lineage>
</organism>
<dbReference type="Pfam" id="PF14387">
    <property type="entry name" value="DUF4418"/>
    <property type="match status" value="1"/>
</dbReference>
<evidence type="ECO:0000313" key="2">
    <source>
        <dbReference type="EMBL" id="MDO4841497.1"/>
    </source>
</evidence>
<evidence type="ECO:0000256" key="1">
    <source>
        <dbReference type="SAM" id="Phobius"/>
    </source>
</evidence>
<dbReference type="AlphaFoldDB" id="A0AA43UAX6"/>
<protein>
    <submittedName>
        <fullName evidence="2">DUF4418 family protein</fullName>
    </submittedName>
</protein>
<sequence length="149" mass="15987">MNDLQWRILSAINFIAFLAALLVSYVLGGCSSQVDLASGGTMPMKCHWTFYAVILISLIGIALIVCSTYVNERMARLCCLIGLIVTIVVICLIMTSIGIGVCGKAGMHCHTTRAIVFGCMAVSAVVTIISFVKIKKDNDEGLDIPKQSV</sequence>
<feature type="transmembrane region" description="Helical" evidence="1">
    <location>
        <begin position="7"/>
        <end position="28"/>
    </location>
</feature>
<gene>
    <name evidence="2" type="ORF">Q3982_02325</name>
</gene>
<keyword evidence="1" id="KW-0812">Transmembrane</keyword>
<accession>A0AA43UAX6</accession>
<dbReference type="EMBL" id="JAUMVS010000022">
    <property type="protein sequence ID" value="MDO4841497.1"/>
    <property type="molecule type" value="Genomic_DNA"/>
</dbReference>
<keyword evidence="1" id="KW-1133">Transmembrane helix</keyword>
<feature type="transmembrane region" description="Helical" evidence="1">
    <location>
        <begin position="113"/>
        <end position="132"/>
    </location>
</feature>
<keyword evidence="1" id="KW-0472">Membrane</keyword>
<proteinExistence type="predicted"/>
<name>A0AA43UAX6_9ACTN</name>